<evidence type="ECO:0000259" key="5">
    <source>
        <dbReference type="PROSITE" id="PS51352"/>
    </source>
</evidence>
<evidence type="ECO:0000256" key="4">
    <source>
        <dbReference type="ARBA" id="ARBA00023284"/>
    </source>
</evidence>
<dbReference type="eggNOG" id="COG1651">
    <property type="taxonomic scope" value="Bacteria"/>
</dbReference>
<dbReference type="EMBL" id="AILU01000038">
    <property type="protein sequence ID" value="EJF77922.1"/>
    <property type="molecule type" value="Genomic_DNA"/>
</dbReference>
<dbReference type="GO" id="GO:0016491">
    <property type="term" value="F:oxidoreductase activity"/>
    <property type="evidence" value="ECO:0007669"/>
    <property type="project" value="UniProtKB-KW"/>
</dbReference>
<reference evidence="6 7" key="1">
    <citation type="submission" date="2012-03" db="EMBL/GenBank/DDBJ databases">
        <title>The Genome Sequence of Bartonella washoensis Sb944nv.</title>
        <authorList>
            <consortium name="The Broad Institute Genome Sequencing Platform"/>
            <consortium name="The Broad Institute Genome Sequencing Center for Infectious Disease"/>
            <person name="Feldgarden M."/>
            <person name="Kirby J."/>
            <person name="Kosoy M."/>
            <person name="Birtles R."/>
            <person name="Probert W.S."/>
            <person name="Chiaraviglio L."/>
            <person name="Young S.K."/>
            <person name="Zeng Q."/>
            <person name="Gargeya S."/>
            <person name="Fitzgerald M."/>
            <person name="Haas B."/>
            <person name="Abouelleil A."/>
            <person name="Alvarado L."/>
            <person name="Arachchi H.M."/>
            <person name="Berlin A."/>
            <person name="Chapman S.B."/>
            <person name="Gearin G."/>
            <person name="Goldberg J."/>
            <person name="Griggs A."/>
            <person name="Gujja S."/>
            <person name="Hansen M."/>
            <person name="Heiman D."/>
            <person name="Howarth C."/>
            <person name="Larimer J."/>
            <person name="Lui A."/>
            <person name="MacDonald P.J.P."/>
            <person name="McCowen C."/>
            <person name="Montmayeur A."/>
            <person name="Murphy C."/>
            <person name="Neiman D."/>
            <person name="Pearson M."/>
            <person name="Priest M."/>
            <person name="Roberts A."/>
            <person name="Saif S."/>
            <person name="Shea T."/>
            <person name="Sisk P."/>
            <person name="Stolte C."/>
            <person name="Sykes S."/>
            <person name="Wortman J."/>
            <person name="Nusbaum C."/>
            <person name="Birren B."/>
        </authorList>
    </citation>
    <scope>NUCLEOTIDE SEQUENCE [LARGE SCALE GENOMIC DNA]</scope>
    <source>
        <strain evidence="6 7">Sb944nv</strain>
    </source>
</reference>
<dbReference type="RefSeq" id="WP_006924409.1">
    <property type="nucleotide sequence ID" value="NZ_JH725025.1"/>
</dbReference>
<dbReference type="InterPro" id="IPR001853">
    <property type="entry name" value="DSBA-like_thioredoxin_dom"/>
</dbReference>
<dbReference type="HOGENOM" id="CLU_000288_47_4_5"/>
<dbReference type="PATRIC" id="fig|1094563.3.peg.1599"/>
<evidence type="ECO:0000313" key="7">
    <source>
        <dbReference type="Proteomes" id="UP000008947"/>
    </source>
</evidence>
<evidence type="ECO:0000256" key="2">
    <source>
        <dbReference type="ARBA" id="ARBA00023002"/>
    </source>
</evidence>
<dbReference type="Gene3D" id="3.40.30.10">
    <property type="entry name" value="Glutaredoxin"/>
    <property type="match status" value="1"/>
</dbReference>
<accession>J1J1M0</accession>
<dbReference type="Pfam" id="PF01323">
    <property type="entry name" value="DSBA"/>
    <property type="match status" value="1"/>
</dbReference>
<feature type="domain" description="Thioredoxin" evidence="5">
    <location>
        <begin position="96"/>
        <end position="290"/>
    </location>
</feature>
<organism evidence="6 7">
    <name type="scientific">Candidatus Bartonella washoeensis Sb944nv</name>
    <dbReference type="NCBI Taxonomy" id="1094563"/>
    <lineage>
        <taxon>Bacteria</taxon>
        <taxon>Pseudomonadati</taxon>
        <taxon>Pseudomonadota</taxon>
        <taxon>Alphaproteobacteria</taxon>
        <taxon>Hyphomicrobiales</taxon>
        <taxon>Bartonellaceae</taxon>
        <taxon>Bartonella</taxon>
    </lineage>
</organism>
<dbReference type="Proteomes" id="UP000008947">
    <property type="component" value="Unassembled WGS sequence"/>
</dbReference>
<dbReference type="InterPro" id="IPR041205">
    <property type="entry name" value="ScsC_N"/>
</dbReference>
<evidence type="ECO:0000256" key="1">
    <source>
        <dbReference type="ARBA" id="ARBA00022729"/>
    </source>
</evidence>
<dbReference type="AlphaFoldDB" id="J1J1M0"/>
<dbReference type="InterPro" id="IPR013766">
    <property type="entry name" value="Thioredoxin_domain"/>
</dbReference>
<comment type="caution">
    <text evidence="6">The sequence shown here is derived from an EMBL/GenBank/DDBJ whole genome shotgun (WGS) entry which is preliminary data.</text>
</comment>
<dbReference type="SUPFAM" id="SSF52833">
    <property type="entry name" value="Thioredoxin-like"/>
    <property type="match status" value="1"/>
</dbReference>
<protein>
    <recommendedName>
        <fullName evidence="5">Thioredoxin domain-containing protein</fullName>
    </recommendedName>
</protein>
<name>J1J1M0_9HYPH</name>
<dbReference type="PANTHER" id="PTHR13887:SF14">
    <property type="entry name" value="DISULFIDE BOND FORMATION PROTEIN D"/>
    <property type="match status" value="1"/>
</dbReference>
<dbReference type="Pfam" id="PF18312">
    <property type="entry name" value="ScsC_N"/>
    <property type="match status" value="1"/>
</dbReference>
<dbReference type="InterPro" id="IPR036249">
    <property type="entry name" value="Thioredoxin-like_sf"/>
</dbReference>
<keyword evidence="3" id="KW-1015">Disulfide bond</keyword>
<dbReference type="PROSITE" id="PS51352">
    <property type="entry name" value="THIOREDOXIN_2"/>
    <property type="match status" value="1"/>
</dbReference>
<keyword evidence="1" id="KW-0732">Signal</keyword>
<dbReference type="CDD" id="cd03023">
    <property type="entry name" value="DsbA_Com1_like"/>
    <property type="match status" value="1"/>
</dbReference>
<dbReference type="PANTHER" id="PTHR13887">
    <property type="entry name" value="GLUTATHIONE S-TRANSFERASE KAPPA"/>
    <property type="match status" value="1"/>
</dbReference>
<keyword evidence="2" id="KW-0560">Oxidoreductase</keyword>
<evidence type="ECO:0000256" key="3">
    <source>
        <dbReference type="ARBA" id="ARBA00023157"/>
    </source>
</evidence>
<proteinExistence type="predicted"/>
<evidence type="ECO:0000313" key="6">
    <source>
        <dbReference type="EMBL" id="EJF77922.1"/>
    </source>
</evidence>
<keyword evidence="4" id="KW-0676">Redox-active center</keyword>
<gene>
    <name evidence="6" type="ORF">MCQ_01365</name>
</gene>
<sequence>MPYLSQHKKTTLSAKFLAIVILSILICSPSLSNTKSSEKTPNYLNSENLKKQLLEDPTFLNQLKEKITPHIDDQDIQKIVREYLLTHPEIMIEMQLILQEKLEKQSKQESQEQASVINLLKKEIFQSPHDAVLGNPNGKRVLVDFFDYNCRYCKISYSYIENLIKKYPDLRIIIKDLPILGSDSMAAHSVAYVFRKQFPEKYSQFHKALLTHMSRANEAQAIKVAVSLGADEKKLRNAIKNPNLQNSFKENIRIASQLNITGTPSYIVGDKVLIGAVSEDILKEAIEDME</sequence>
<keyword evidence="7" id="KW-1185">Reference proteome</keyword>